<comment type="subcellular location">
    <subcellularLocation>
        <location evidence="2">Cytoplasm</location>
    </subcellularLocation>
    <subcellularLocation>
        <location evidence="1">Nucleus</location>
    </subcellularLocation>
</comment>
<dbReference type="PROSITE" id="PS51916">
    <property type="entry name" value="DEUBAD"/>
    <property type="match status" value="1"/>
</dbReference>
<comment type="caution">
    <text evidence="9">The sequence shown here is derived from an EMBL/GenBank/DDBJ whole genome shotgun (WGS) entry which is preliminary data.</text>
</comment>
<accession>A0A286UBH9</accession>
<sequence>MSTAPLLAFKAGRSFRREGTNFIDANPTKGAISLYYEDGLLHFKWQNRETGVVEDDLILFAQDASFTKVSQSPNGRTYLLKFLSSNGKHFFWFQDASSARDEEFANNVNALLEDPERQLSWNTPSTSTSVPQASSSSQQSSSQQRAPSNLPLSSEQLAELRQLVTSMASEPAPVRPTVSLRDVLNAETLRPLFANHPELVPALFPHLPPDLPVPPSTEVLEQIITSPQFRAAVSNFDQALHTGLLGGLVRGLGLPEEAGTGVEPFLRAIQEQARQQDESGPSHQDQMDTD</sequence>
<feature type="region of interest" description="Disordered" evidence="6">
    <location>
        <begin position="115"/>
        <end position="151"/>
    </location>
</feature>
<dbReference type="Gene3D" id="2.30.29.70">
    <property type="entry name" value="Proteasomal ubiquitin receptor Rpn13/ADRM1"/>
    <property type="match status" value="1"/>
</dbReference>
<keyword evidence="3" id="KW-0963">Cytoplasm</keyword>
<dbReference type="GO" id="GO:0005737">
    <property type="term" value="C:cytoplasm"/>
    <property type="evidence" value="ECO:0007669"/>
    <property type="project" value="UniProtKB-SubCell"/>
</dbReference>
<dbReference type="PANTHER" id="PTHR12225:SF0">
    <property type="entry name" value="PROTEASOMAL UBIQUITIN RECEPTOR ADRM1"/>
    <property type="match status" value="1"/>
</dbReference>
<feature type="region of interest" description="Disordered" evidence="6">
    <location>
        <begin position="270"/>
        <end position="290"/>
    </location>
</feature>
<dbReference type="GO" id="GO:0008541">
    <property type="term" value="C:proteasome regulatory particle, lid subcomplex"/>
    <property type="evidence" value="ECO:0007669"/>
    <property type="project" value="TreeGrafter"/>
</dbReference>
<dbReference type="STRING" id="2282107.A0A286UBH9"/>
<feature type="domain" description="Pru" evidence="8">
    <location>
        <begin position="1"/>
        <end position="115"/>
    </location>
</feature>
<dbReference type="GO" id="GO:0005634">
    <property type="term" value="C:nucleus"/>
    <property type="evidence" value="ECO:0007669"/>
    <property type="project" value="UniProtKB-SubCell"/>
</dbReference>
<name>A0A286UBH9_9AGAM</name>
<keyword evidence="5" id="KW-0539">Nucleus</keyword>
<dbReference type="Proteomes" id="UP000217199">
    <property type="component" value="Unassembled WGS sequence"/>
</dbReference>
<dbReference type="GO" id="GO:0070628">
    <property type="term" value="F:proteasome binding"/>
    <property type="evidence" value="ECO:0007669"/>
    <property type="project" value="TreeGrafter"/>
</dbReference>
<dbReference type="Pfam" id="PF16550">
    <property type="entry name" value="RPN13_C"/>
    <property type="match status" value="1"/>
</dbReference>
<dbReference type="InterPro" id="IPR044868">
    <property type="entry name" value="Rpn13/ADRM1_Pru"/>
</dbReference>
<evidence type="ECO:0000256" key="6">
    <source>
        <dbReference type="SAM" id="MobiDB-lite"/>
    </source>
</evidence>
<dbReference type="InParanoid" id="A0A286UBH9"/>
<dbReference type="InterPro" id="IPR038633">
    <property type="entry name" value="Rpn13/ADRM1_Pru_sf"/>
</dbReference>
<dbReference type="InterPro" id="IPR006773">
    <property type="entry name" value="Rpn13/ADRM1"/>
</dbReference>
<evidence type="ECO:0000256" key="3">
    <source>
        <dbReference type="ARBA" id="ARBA00022490"/>
    </source>
</evidence>
<dbReference type="EMBL" id="NBII01000007">
    <property type="protein sequence ID" value="PAV16909.1"/>
    <property type="molecule type" value="Genomic_DNA"/>
</dbReference>
<evidence type="ECO:0000256" key="2">
    <source>
        <dbReference type="ARBA" id="ARBA00004496"/>
    </source>
</evidence>
<dbReference type="Pfam" id="PF04683">
    <property type="entry name" value="Rpn13_ADRM1_Pru"/>
    <property type="match status" value="1"/>
</dbReference>
<evidence type="ECO:0000256" key="1">
    <source>
        <dbReference type="ARBA" id="ARBA00004123"/>
    </source>
</evidence>
<organism evidence="9 10">
    <name type="scientific">Pyrrhoderma noxium</name>
    <dbReference type="NCBI Taxonomy" id="2282107"/>
    <lineage>
        <taxon>Eukaryota</taxon>
        <taxon>Fungi</taxon>
        <taxon>Dikarya</taxon>
        <taxon>Basidiomycota</taxon>
        <taxon>Agaricomycotina</taxon>
        <taxon>Agaricomycetes</taxon>
        <taxon>Hymenochaetales</taxon>
        <taxon>Hymenochaetaceae</taxon>
        <taxon>Pyrrhoderma</taxon>
    </lineage>
</organism>
<dbReference type="Gene3D" id="1.10.2020.20">
    <property type="match status" value="1"/>
</dbReference>
<evidence type="ECO:0000256" key="4">
    <source>
        <dbReference type="ARBA" id="ARBA00022942"/>
    </source>
</evidence>
<feature type="compositionally biased region" description="Low complexity" evidence="6">
    <location>
        <begin position="123"/>
        <end position="148"/>
    </location>
</feature>
<dbReference type="PANTHER" id="PTHR12225">
    <property type="entry name" value="ADHESION REGULATING MOLECULE 1 110 KDA CELL MEMBRANE GLYCOPROTEIN"/>
    <property type="match status" value="1"/>
</dbReference>
<evidence type="ECO:0000259" key="8">
    <source>
        <dbReference type="PROSITE" id="PS51917"/>
    </source>
</evidence>
<evidence type="ECO:0000313" key="10">
    <source>
        <dbReference type="Proteomes" id="UP000217199"/>
    </source>
</evidence>
<dbReference type="InterPro" id="IPR044867">
    <property type="entry name" value="DEUBAD_dom"/>
</dbReference>
<evidence type="ECO:0000256" key="5">
    <source>
        <dbReference type="ARBA" id="ARBA00023242"/>
    </source>
</evidence>
<dbReference type="FunCoup" id="A0A286UBH9">
    <property type="interactions" value="96"/>
</dbReference>
<protein>
    <submittedName>
        <fullName evidence="9">Adhesion regulating molecule</fullName>
    </submittedName>
</protein>
<feature type="domain" description="DEUBAD" evidence="7">
    <location>
        <begin position="171"/>
        <end position="279"/>
    </location>
</feature>
<dbReference type="InterPro" id="IPR038108">
    <property type="entry name" value="RPN13_DEUBAD_sf"/>
</dbReference>
<dbReference type="GO" id="GO:0061133">
    <property type="term" value="F:endopeptidase activator activity"/>
    <property type="evidence" value="ECO:0007669"/>
    <property type="project" value="TreeGrafter"/>
</dbReference>
<keyword evidence="4" id="KW-0647">Proteasome</keyword>
<dbReference type="OrthoDB" id="340431at2759"/>
<evidence type="ECO:0000313" key="9">
    <source>
        <dbReference type="EMBL" id="PAV16909.1"/>
    </source>
</evidence>
<evidence type="ECO:0000259" key="7">
    <source>
        <dbReference type="PROSITE" id="PS51916"/>
    </source>
</evidence>
<gene>
    <name evidence="9" type="ORF">PNOK_0697300</name>
</gene>
<dbReference type="InterPro" id="IPR032368">
    <property type="entry name" value="RPN13_DEUBAD"/>
</dbReference>
<dbReference type="CDD" id="cd13314">
    <property type="entry name" value="PH_Rpn13"/>
    <property type="match status" value="1"/>
</dbReference>
<dbReference type="PROSITE" id="PS51917">
    <property type="entry name" value="PRU"/>
    <property type="match status" value="1"/>
</dbReference>
<proteinExistence type="predicted"/>
<reference evidence="9 10" key="1">
    <citation type="journal article" date="2017" name="Mol. Ecol.">
        <title>Comparative and population genomic landscape of Phellinus noxius: A hypervariable fungus causing root rot in trees.</title>
        <authorList>
            <person name="Chung C.L."/>
            <person name="Lee T.J."/>
            <person name="Akiba M."/>
            <person name="Lee H.H."/>
            <person name="Kuo T.H."/>
            <person name="Liu D."/>
            <person name="Ke H.M."/>
            <person name="Yokoi T."/>
            <person name="Roa M.B."/>
            <person name="Lu M.J."/>
            <person name="Chang Y.Y."/>
            <person name="Ann P.J."/>
            <person name="Tsai J.N."/>
            <person name="Chen C.Y."/>
            <person name="Tzean S.S."/>
            <person name="Ota Y."/>
            <person name="Hattori T."/>
            <person name="Sahashi N."/>
            <person name="Liou R.F."/>
            <person name="Kikuchi T."/>
            <person name="Tsai I.J."/>
        </authorList>
    </citation>
    <scope>NUCLEOTIDE SEQUENCE [LARGE SCALE GENOMIC DNA]</scope>
    <source>
        <strain evidence="9 10">FFPRI411160</strain>
    </source>
</reference>
<keyword evidence="10" id="KW-1185">Reference proteome</keyword>
<dbReference type="AlphaFoldDB" id="A0A286UBH9"/>